<dbReference type="GO" id="GO:0003677">
    <property type="term" value="F:DNA binding"/>
    <property type="evidence" value="ECO:0007669"/>
    <property type="project" value="UniProtKB-UniRule"/>
</dbReference>
<gene>
    <name evidence="8" type="primary">greA</name>
    <name evidence="11" type="ORF">SAMN05216245_102123</name>
</gene>
<keyword evidence="11" id="KW-0648">Protein biosynthesis</keyword>
<dbReference type="Pfam" id="PF03449">
    <property type="entry name" value="GreA_GreB_N"/>
    <property type="match status" value="1"/>
</dbReference>
<dbReference type="InterPro" id="IPR001437">
    <property type="entry name" value="Tscrpt_elong_fac_GreA/B_C"/>
</dbReference>
<protein>
    <recommendedName>
        <fullName evidence="2 8">Transcription elongation factor GreA</fullName>
    </recommendedName>
    <alternativeName>
        <fullName evidence="7 8">Transcript cleavage factor GreA</fullName>
    </alternativeName>
</protein>
<reference evidence="11 12" key="1">
    <citation type="submission" date="2016-10" db="EMBL/GenBank/DDBJ databases">
        <authorList>
            <person name="de Groot N.N."/>
        </authorList>
    </citation>
    <scope>NUCLEOTIDE SEQUENCE [LARGE SCALE GENOMIC DNA]</scope>
    <source>
        <strain evidence="11 12">DSM 9236</strain>
    </source>
</reference>
<feature type="domain" description="Transcription elongation factor GreA/GreB C-terminal" evidence="9">
    <location>
        <begin position="83"/>
        <end position="158"/>
    </location>
</feature>
<evidence type="ECO:0000259" key="10">
    <source>
        <dbReference type="Pfam" id="PF03449"/>
    </source>
</evidence>
<keyword evidence="11" id="KW-0251">Elongation factor</keyword>
<dbReference type="EMBL" id="FONL01000002">
    <property type="protein sequence ID" value="SFE16779.1"/>
    <property type="molecule type" value="Genomic_DNA"/>
</dbReference>
<evidence type="ECO:0000256" key="8">
    <source>
        <dbReference type="HAMAP-Rule" id="MF_00105"/>
    </source>
</evidence>
<dbReference type="GO" id="GO:0032784">
    <property type="term" value="P:regulation of DNA-templated transcription elongation"/>
    <property type="evidence" value="ECO:0007669"/>
    <property type="project" value="UniProtKB-UniRule"/>
</dbReference>
<dbReference type="AlphaFoldDB" id="A0A1I1YBH7"/>
<evidence type="ECO:0000259" key="9">
    <source>
        <dbReference type="Pfam" id="PF01272"/>
    </source>
</evidence>
<evidence type="ECO:0000256" key="6">
    <source>
        <dbReference type="ARBA" id="ARBA00024916"/>
    </source>
</evidence>
<dbReference type="OrthoDB" id="9808774at2"/>
<dbReference type="InterPro" id="IPR023459">
    <property type="entry name" value="Tscrpt_elong_fac_GreA/B_fam"/>
</dbReference>
<dbReference type="STRING" id="1123323.SAMN05216245_102123"/>
<evidence type="ECO:0000256" key="5">
    <source>
        <dbReference type="ARBA" id="ARBA00023163"/>
    </source>
</evidence>
<sequence>MASENTYLTAEGLAKATAELDALYVKRNDNVERLQEAISQGDIAENAEYDAAKDEQARIAGRIAELERMVSIAKIINDEGNGDVVTLGSNVELEDVGEGCTESFKGSFVIVGTAEADPLAGKLSNVSPVGKAVMGKKSGETVVVLAPDGYLTYRIKIIAA</sequence>
<dbReference type="InterPro" id="IPR018151">
    <property type="entry name" value="TF_GreA/GreB_CS"/>
</dbReference>
<proteinExistence type="inferred from homology"/>
<comment type="function">
    <text evidence="6 8">Necessary for efficient RNA polymerase transcription elongation past template-encoded arresting sites. The arresting sites in DNA have the property of trapping a certain fraction of elongating RNA polymerases that pass through, resulting in locked ternary complexes. Cleavage of the nascent transcript by cleavage factors such as GreA or GreB allows the resumption of elongation from the new 3'terminus. GreA releases sequences of 2 to 3 nucleotides.</text>
</comment>
<dbReference type="PROSITE" id="PS00829">
    <property type="entry name" value="GREAB_1"/>
    <property type="match status" value="1"/>
</dbReference>
<dbReference type="InterPro" id="IPR036805">
    <property type="entry name" value="Tscrpt_elong_fac_GreA/B_N_sf"/>
</dbReference>
<keyword evidence="12" id="KW-1185">Reference proteome</keyword>
<dbReference type="HAMAP" id="MF_00105">
    <property type="entry name" value="GreA_GreB"/>
    <property type="match status" value="1"/>
</dbReference>
<organism evidence="11 12">
    <name type="scientific">Succiniclasticum ruminis DSM 9236</name>
    <dbReference type="NCBI Taxonomy" id="1123323"/>
    <lineage>
        <taxon>Bacteria</taxon>
        <taxon>Bacillati</taxon>
        <taxon>Bacillota</taxon>
        <taxon>Negativicutes</taxon>
        <taxon>Acidaminococcales</taxon>
        <taxon>Acidaminococcaceae</taxon>
        <taxon>Succiniclasticum</taxon>
    </lineage>
</organism>
<dbReference type="PANTHER" id="PTHR30437:SF4">
    <property type="entry name" value="TRANSCRIPTION ELONGATION FACTOR GREA"/>
    <property type="match status" value="1"/>
</dbReference>
<dbReference type="RefSeq" id="WP_093912705.1">
    <property type="nucleotide sequence ID" value="NZ_FONL01000002.1"/>
</dbReference>
<dbReference type="PANTHER" id="PTHR30437">
    <property type="entry name" value="TRANSCRIPTION ELONGATION FACTOR GREA"/>
    <property type="match status" value="1"/>
</dbReference>
<dbReference type="GO" id="GO:0070063">
    <property type="term" value="F:RNA polymerase binding"/>
    <property type="evidence" value="ECO:0007669"/>
    <property type="project" value="InterPro"/>
</dbReference>
<evidence type="ECO:0000256" key="1">
    <source>
        <dbReference type="ARBA" id="ARBA00008213"/>
    </source>
</evidence>
<evidence type="ECO:0000256" key="3">
    <source>
        <dbReference type="ARBA" id="ARBA00023015"/>
    </source>
</evidence>
<dbReference type="NCBIfam" id="NF001263">
    <property type="entry name" value="PRK00226.1-4"/>
    <property type="match status" value="1"/>
</dbReference>
<keyword evidence="5 8" id="KW-0804">Transcription</keyword>
<keyword evidence="4 8" id="KW-0238">DNA-binding</keyword>
<dbReference type="Proteomes" id="UP000198896">
    <property type="component" value="Unassembled WGS sequence"/>
</dbReference>
<evidence type="ECO:0000256" key="7">
    <source>
        <dbReference type="ARBA" id="ARBA00030776"/>
    </source>
</evidence>
<dbReference type="GO" id="GO:0003746">
    <property type="term" value="F:translation elongation factor activity"/>
    <property type="evidence" value="ECO:0007669"/>
    <property type="project" value="UniProtKB-KW"/>
</dbReference>
<dbReference type="SUPFAM" id="SSF46557">
    <property type="entry name" value="GreA transcript cleavage protein, N-terminal domain"/>
    <property type="match status" value="1"/>
</dbReference>
<evidence type="ECO:0000256" key="4">
    <source>
        <dbReference type="ARBA" id="ARBA00023125"/>
    </source>
</evidence>
<dbReference type="Pfam" id="PF01272">
    <property type="entry name" value="GreA_GreB"/>
    <property type="match status" value="1"/>
</dbReference>
<dbReference type="Gene3D" id="3.10.50.30">
    <property type="entry name" value="Transcription elongation factor, GreA/GreB, C-terminal domain"/>
    <property type="match status" value="1"/>
</dbReference>
<dbReference type="InterPro" id="IPR036953">
    <property type="entry name" value="GreA/GreB_C_sf"/>
</dbReference>
<feature type="domain" description="Transcription elongation factor GreA/GreB N-terminal" evidence="10">
    <location>
        <begin position="7"/>
        <end position="75"/>
    </location>
</feature>
<dbReference type="GO" id="GO:0006354">
    <property type="term" value="P:DNA-templated transcription elongation"/>
    <property type="evidence" value="ECO:0007669"/>
    <property type="project" value="TreeGrafter"/>
</dbReference>
<evidence type="ECO:0000256" key="2">
    <source>
        <dbReference type="ARBA" id="ARBA00013729"/>
    </source>
</evidence>
<dbReference type="InterPro" id="IPR028624">
    <property type="entry name" value="Tscrpt_elong_fac_GreA/B"/>
</dbReference>
<accession>A0A1I1YBH7</accession>
<dbReference type="PIRSF" id="PIRSF006092">
    <property type="entry name" value="GreA_GreB"/>
    <property type="match status" value="1"/>
</dbReference>
<evidence type="ECO:0000313" key="11">
    <source>
        <dbReference type="EMBL" id="SFE16779.1"/>
    </source>
</evidence>
<dbReference type="SUPFAM" id="SSF54534">
    <property type="entry name" value="FKBP-like"/>
    <property type="match status" value="1"/>
</dbReference>
<evidence type="ECO:0000313" key="12">
    <source>
        <dbReference type="Proteomes" id="UP000198896"/>
    </source>
</evidence>
<dbReference type="FunFam" id="1.10.287.180:FF:000001">
    <property type="entry name" value="Transcription elongation factor GreA"/>
    <property type="match status" value="1"/>
</dbReference>
<dbReference type="Gene3D" id="1.10.287.180">
    <property type="entry name" value="Transcription elongation factor, GreA/GreB, N-terminal domain"/>
    <property type="match status" value="1"/>
</dbReference>
<comment type="similarity">
    <text evidence="1 8">Belongs to the GreA/GreB family.</text>
</comment>
<keyword evidence="3 8" id="KW-0805">Transcription regulation</keyword>
<name>A0A1I1YBH7_9FIRM</name>
<dbReference type="InterPro" id="IPR022691">
    <property type="entry name" value="Tscrpt_elong_fac_GreA/B_N"/>
</dbReference>